<keyword evidence="2" id="KW-1185">Reference proteome</keyword>
<evidence type="ECO:0000313" key="1">
    <source>
        <dbReference type="EMBL" id="KAK3697554.1"/>
    </source>
</evidence>
<dbReference type="EMBL" id="JAUTXU010000224">
    <property type="protein sequence ID" value="KAK3697554.1"/>
    <property type="molecule type" value="Genomic_DNA"/>
</dbReference>
<gene>
    <name evidence="1" type="ORF">LTR37_017385</name>
</gene>
<proteinExistence type="predicted"/>
<name>A0ACC3ML31_9PEZI</name>
<sequence>MNRDPATGQELPDSAIQRVTLVANNVHVYGIPPIASNRGFSASSWTAPKQPTAQEIFTARLRVIETSIDSKIKADIVLEDGNTGELFAAAPYTSSAVVQQANDSSRFFAVRVQGEGGMKATLGIGFEDRSPALDFNIALAEMRKVLGMENAGSGPGNLNGKLDGANEPKQDFSLKEGQKIHIQVGNRGRRQGVGDTAANNDDSSALFSIAPPPGSAAKAQNDLPSIAPPSTVAGKSAQELGFDDGEFGEFQ</sequence>
<accession>A0ACC3ML31</accession>
<organism evidence="1 2">
    <name type="scientific">Vermiconidia calcicola</name>
    <dbReference type="NCBI Taxonomy" id="1690605"/>
    <lineage>
        <taxon>Eukaryota</taxon>
        <taxon>Fungi</taxon>
        <taxon>Dikarya</taxon>
        <taxon>Ascomycota</taxon>
        <taxon>Pezizomycotina</taxon>
        <taxon>Dothideomycetes</taxon>
        <taxon>Dothideomycetidae</taxon>
        <taxon>Mycosphaerellales</taxon>
        <taxon>Extremaceae</taxon>
        <taxon>Vermiconidia</taxon>
    </lineage>
</organism>
<reference evidence="1" key="1">
    <citation type="submission" date="2023-07" db="EMBL/GenBank/DDBJ databases">
        <title>Black Yeasts Isolated from many extreme environments.</title>
        <authorList>
            <person name="Coleine C."/>
            <person name="Stajich J.E."/>
            <person name="Selbmann L."/>
        </authorList>
    </citation>
    <scope>NUCLEOTIDE SEQUENCE</scope>
    <source>
        <strain evidence="1">CCFEE 5714</strain>
    </source>
</reference>
<evidence type="ECO:0000313" key="2">
    <source>
        <dbReference type="Proteomes" id="UP001281147"/>
    </source>
</evidence>
<dbReference type="Proteomes" id="UP001281147">
    <property type="component" value="Unassembled WGS sequence"/>
</dbReference>
<protein>
    <submittedName>
        <fullName evidence="1">Uncharacterized protein</fullName>
    </submittedName>
</protein>
<comment type="caution">
    <text evidence="1">The sequence shown here is derived from an EMBL/GenBank/DDBJ whole genome shotgun (WGS) entry which is preliminary data.</text>
</comment>